<evidence type="ECO:0000313" key="2">
    <source>
        <dbReference type="Proteomes" id="UP000281028"/>
    </source>
</evidence>
<gene>
    <name evidence="1" type="ORF">ECE50_000715</name>
</gene>
<evidence type="ECO:0000313" key="1">
    <source>
        <dbReference type="EMBL" id="NSL85332.1"/>
    </source>
</evidence>
<proteinExistence type="predicted"/>
<organism evidence="1 2">
    <name type="scientific">Chitinophaga solisilvae</name>
    <dbReference type="NCBI Taxonomy" id="1233460"/>
    <lineage>
        <taxon>Bacteria</taxon>
        <taxon>Pseudomonadati</taxon>
        <taxon>Bacteroidota</taxon>
        <taxon>Chitinophagia</taxon>
        <taxon>Chitinophagales</taxon>
        <taxon>Chitinophagaceae</taxon>
        <taxon>Chitinophaga</taxon>
    </lineage>
</organism>
<dbReference type="OrthoDB" id="679397at2"/>
<dbReference type="EMBL" id="RIAR02000001">
    <property type="protein sequence ID" value="NSL85332.1"/>
    <property type="molecule type" value="Genomic_DNA"/>
</dbReference>
<dbReference type="AlphaFoldDB" id="A0A3S1CYH7"/>
<reference evidence="1" key="1">
    <citation type="submission" date="2020-05" db="EMBL/GenBank/DDBJ databases">
        <title>Chitinophaga laudate sp. nov., isolated from a tropical peat swamp.</title>
        <authorList>
            <person name="Goh C.B.S."/>
            <person name="Lee M.S."/>
            <person name="Parimannan S."/>
            <person name="Pasbakhsh P."/>
            <person name="Yule C.M."/>
            <person name="Rajandas H."/>
            <person name="Loke S."/>
            <person name="Croft L."/>
            <person name="Tan J.B.L."/>
        </authorList>
    </citation>
    <scope>NUCLEOTIDE SEQUENCE</scope>
    <source>
        <strain evidence="1">Mgbs1</strain>
    </source>
</reference>
<protein>
    <submittedName>
        <fullName evidence="1">Uncharacterized protein</fullName>
    </submittedName>
</protein>
<sequence>MKSFFILLNLLAFITCSAQVDTLKVKEKRGFLFLSASNYMYDYDGRQSEIKLLGFHDFFFPADCNFDELDSLGVKSVLKNGLRVDFFDKRQTIKKEALEVFCSDTTGCYGFKKFYIIPVVVTYKQYKDFEPLICNRPVYEILIDNKHLLRFEYLSQAITISFIQENRASNTKKRKVDLKRRPIRH</sequence>
<keyword evidence="2" id="KW-1185">Reference proteome</keyword>
<accession>A0A3S1CYH7</accession>
<comment type="caution">
    <text evidence="1">The sequence shown here is derived from an EMBL/GenBank/DDBJ whole genome shotgun (WGS) entry which is preliminary data.</text>
</comment>
<dbReference type="Proteomes" id="UP000281028">
    <property type="component" value="Unassembled WGS sequence"/>
</dbReference>
<name>A0A3S1CYH7_9BACT</name>